<feature type="transmembrane region" description="Helical" evidence="3">
    <location>
        <begin position="302"/>
        <end position="322"/>
    </location>
</feature>
<evidence type="ECO:0000256" key="1">
    <source>
        <dbReference type="SAM" id="Coils"/>
    </source>
</evidence>
<proteinExistence type="predicted"/>
<feature type="compositionally biased region" description="Basic and acidic residues" evidence="2">
    <location>
        <begin position="460"/>
        <end position="475"/>
    </location>
</feature>
<keyword evidence="3" id="KW-1133">Transmembrane helix</keyword>
<dbReference type="EMBL" id="AZFE01000031">
    <property type="protein sequence ID" value="KRL55284.1"/>
    <property type="molecule type" value="Genomic_DNA"/>
</dbReference>
<organism evidence="4 5">
    <name type="scientific">Paucilactobacillus oligofermentans DSM 15707 = LMG 22743</name>
    <dbReference type="NCBI Taxonomy" id="1423778"/>
    <lineage>
        <taxon>Bacteria</taxon>
        <taxon>Bacillati</taxon>
        <taxon>Bacillota</taxon>
        <taxon>Bacilli</taxon>
        <taxon>Lactobacillales</taxon>
        <taxon>Lactobacillaceae</taxon>
        <taxon>Paucilactobacillus</taxon>
    </lineage>
</organism>
<evidence type="ECO:0000313" key="5">
    <source>
        <dbReference type="Proteomes" id="UP000051697"/>
    </source>
</evidence>
<dbReference type="STRING" id="1423778.FC70_GL000880"/>
<accession>A0A0R1RJ31</accession>
<evidence type="ECO:0000313" key="4">
    <source>
        <dbReference type="EMBL" id="KRL55284.1"/>
    </source>
</evidence>
<feature type="region of interest" description="Disordered" evidence="2">
    <location>
        <begin position="498"/>
        <end position="529"/>
    </location>
</feature>
<keyword evidence="1" id="KW-0175">Coiled coil</keyword>
<feature type="compositionally biased region" description="Basic and acidic residues" evidence="2">
    <location>
        <begin position="514"/>
        <end position="529"/>
    </location>
</feature>
<evidence type="ECO:0000256" key="3">
    <source>
        <dbReference type="SAM" id="Phobius"/>
    </source>
</evidence>
<dbReference type="PATRIC" id="fig|1423778.4.peg.913"/>
<name>A0A0R1RJ31_9LACO</name>
<feature type="region of interest" description="Disordered" evidence="2">
    <location>
        <begin position="460"/>
        <end position="485"/>
    </location>
</feature>
<feature type="coiled-coil region" evidence="1">
    <location>
        <begin position="374"/>
        <end position="409"/>
    </location>
</feature>
<dbReference type="AlphaFoldDB" id="A0A0R1RJ31"/>
<keyword evidence="3" id="KW-0812">Transmembrane</keyword>
<sequence length="529" mass="63004">MKLDQKQALNFDFLTQGDEPDRTKLTNSIYNEIFPWYASEKHAGDTLNTYRIAVKHFYGKYYRFLDRDKQLEILDIIKRNTDHDEGFLFEFEDIDNNGNKYYQLSNNYQLGNFGILPISGGINPARAQAPYYDFFDRYLLVIGDFYADSLEKTDKLTTAIFQQREYFEAFNGIDNFLEVNGLNDFIEVGVNEDGSEEYFVVGLSTAENFEEYVKAVMEIVKSRGEQMWNILHEIATSESESLIQELDETQLKINKLKLFVEKYDEGEEIKKRYKKQINVVDEDSEMKIDQENNNVLNNPLEWFRWWFWPILFIVIMFLFMYINNKYANNSLANPWVIRRKISTISHFTYLIFWIALISKIVYNFKFSNKLKVFKAVKQNKIDNLENNKKKNHEQLVEELDEEYKKFSDKNENELSYKNLVYEKFNNRNDIVELIGIIRNGRADDFKEAYEILENQKHRESLEVEARRRSEAEEATQRSTEQANREALWLQKEAAEAKIRTDERSAQAAENMTYETERHNREVEDRWKKS</sequence>
<keyword evidence="5" id="KW-1185">Reference proteome</keyword>
<reference evidence="4 5" key="1">
    <citation type="journal article" date="2015" name="Genome Announc.">
        <title>Expanding the biotechnology potential of lactobacilli through comparative genomics of 213 strains and associated genera.</title>
        <authorList>
            <person name="Sun Z."/>
            <person name="Harris H.M."/>
            <person name="McCann A."/>
            <person name="Guo C."/>
            <person name="Argimon S."/>
            <person name="Zhang W."/>
            <person name="Yang X."/>
            <person name="Jeffery I.B."/>
            <person name="Cooney J.C."/>
            <person name="Kagawa T.F."/>
            <person name="Liu W."/>
            <person name="Song Y."/>
            <person name="Salvetti E."/>
            <person name="Wrobel A."/>
            <person name="Rasinkangas P."/>
            <person name="Parkhill J."/>
            <person name="Rea M.C."/>
            <person name="O'Sullivan O."/>
            <person name="Ritari J."/>
            <person name="Douillard F.P."/>
            <person name="Paul Ross R."/>
            <person name="Yang R."/>
            <person name="Briner A.E."/>
            <person name="Felis G.E."/>
            <person name="de Vos W.M."/>
            <person name="Barrangou R."/>
            <person name="Klaenhammer T.R."/>
            <person name="Caufield P.W."/>
            <person name="Cui Y."/>
            <person name="Zhang H."/>
            <person name="O'Toole P.W."/>
        </authorList>
    </citation>
    <scope>NUCLEOTIDE SEQUENCE [LARGE SCALE GENOMIC DNA]</scope>
    <source>
        <strain evidence="4 5">DSM 15707</strain>
    </source>
</reference>
<feature type="transmembrane region" description="Helical" evidence="3">
    <location>
        <begin position="343"/>
        <end position="362"/>
    </location>
</feature>
<dbReference type="Proteomes" id="UP000051697">
    <property type="component" value="Unassembled WGS sequence"/>
</dbReference>
<comment type="caution">
    <text evidence="4">The sequence shown here is derived from an EMBL/GenBank/DDBJ whole genome shotgun (WGS) entry which is preliminary data.</text>
</comment>
<protein>
    <submittedName>
        <fullName evidence="4">Uncharacterized protein</fullName>
    </submittedName>
</protein>
<gene>
    <name evidence="4" type="ORF">FC70_GL000880</name>
</gene>
<keyword evidence="3" id="KW-0472">Membrane</keyword>
<evidence type="ECO:0000256" key="2">
    <source>
        <dbReference type="SAM" id="MobiDB-lite"/>
    </source>
</evidence>